<dbReference type="SMART" id="SM01383">
    <property type="entry name" value="Ribosomal_L2"/>
    <property type="match status" value="1"/>
</dbReference>
<feature type="compositionally biased region" description="Basic residues" evidence="6">
    <location>
        <begin position="271"/>
        <end position="280"/>
    </location>
</feature>
<sequence>MAIKTYRPITPSRRYMSAAKTENLAKKPRERRLVVHKKTWAGRDNRGQISMRHRAGGHRRIIRQVDFKRDKDGVPARVAALEYDPHRSARLALLHYRDGEKRYILAPAGIRMGAVVMSGERAEIRPGNALPLSSIPVGAQVHNVELSPGKGGQMCRSAGSSAQLIAREGKFATLRLPSGEMRMVFAGCRATIGQVGNVEHANITFGKAGRMRWMGRRPKVRGKAMSPRDHPHGGGEGRNPVGRKMPMSQWGKPARGVKTRSGHKASDALIVRRRGRRRKQ</sequence>
<evidence type="ECO:0000313" key="10">
    <source>
        <dbReference type="Proteomes" id="UP000052020"/>
    </source>
</evidence>
<evidence type="ECO:0000256" key="2">
    <source>
        <dbReference type="ARBA" id="ARBA00022980"/>
    </source>
</evidence>
<dbReference type="Pfam" id="PF03947">
    <property type="entry name" value="Ribosomal_L2_C"/>
    <property type="match status" value="1"/>
</dbReference>
<evidence type="ECO:0000256" key="5">
    <source>
        <dbReference type="HAMAP-Rule" id="MF_01320"/>
    </source>
</evidence>
<proteinExistence type="inferred from homology"/>
<comment type="caution">
    <text evidence="9">The sequence shown here is derived from an EMBL/GenBank/DDBJ whole genome shotgun (WGS) entry which is preliminary data.</text>
</comment>
<accession>A0A0S7XQL2</accession>
<evidence type="ECO:0000256" key="3">
    <source>
        <dbReference type="ARBA" id="ARBA00023274"/>
    </source>
</evidence>
<evidence type="ECO:0000256" key="4">
    <source>
        <dbReference type="ARBA" id="ARBA00035242"/>
    </source>
</evidence>
<dbReference type="SUPFAM" id="SSF50104">
    <property type="entry name" value="Translation proteins SH3-like domain"/>
    <property type="match status" value="1"/>
</dbReference>
<reference evidence="9 10" key="1">
    <citation type="journal article" date="2015" name="Microbiome">
        <title>Genomic resolution of linkages in carbon, nitrogen, and sulfur cycling among widespread estuary sediment bacteria.</title>
        <authorList>
            <person name="Baker B.J."/>
            <person name="Lazar C.S."/>
            <person name="Teske A.P."/>
            <person name="Dick G.J."/>
        </authorList>
    </citation>
    <scope>NUCLEOTIDE SEQUENCE [LARGE SCALE GENOMIC DNA]</scope>
    <source>
        <strain evidence="9">DG_56</strain>
    </source>
</reference>
<dbReference type="EMBL" id="LIZY01000011">
    <property type="protein sequence ID" value="KPJ64711.1"/>
    <property type="molecule type" value="Genomic_DNA"/>
</dbReference>
<organism evidence="9 10">
    <name type="scientific">candidate division KD3-62 bacterium DG_56</name>
    <dbReference type="NCBI Taxonomy" id="1704032"/>
    <lineage>
        <taxon>Bacteria</taxon>
        <taxon>candidate division KD3-62</taxon>
    </lineage>
</organism>
<dbReference type="InterPro" id="IPR008991">
    <property type="entry name" value="Translation_prot_SH3-like_sf"/>
</dbReference>
<dbReference type="Gene3D" id="2.30.30.30">
    <property type="match status" value="1"/>
</dbReference>
<comment type="similarity">
    <text evidence="1 5">Belongs to the universal ribosomal protein uL2 family.</text>
</comment>
<dbReference type="GO" id="GO:0002181">
    <property type="term" value="P:cytoplasmic translation"/>
    <property type="evidence" value="ECO:0007669"/>
    <property type="project" value="TreeGrafter"/>
</dbReference>
<dbReference type="HAMAP" id="MF_01320_B">
    <property type="entry name" value="Ribosomal_uL2_B"/>
    <property type="match status" value="1"/>
</dbReference>
<feature type="compositionally biased region" description="Basic and acidic residues" evidence="6">
    <location>
        <begin position="226"/>
        <end position="235"/>
    </location>
</feature>
<keyword evidence="2 5" id="KW-0689">Ribosomal protein</keyword>
<dbReference type="PANTHER" id="PTHR13691">
    <property type="entry name" value="RIBOSOMAL PROTEIN L2"/>
    <property type="match status" value="1"/>
</dbReference>
<dbReference type="Gene3D" id="4.10.950.10">
    <property type="entry name" value="Ribosomal protein L2, domain 3"/>
    <property type="match status" value="1"/>
</dbReference>
<gene>
    <name evidence="5 9" type="primary">rplB</name>
    <name evidence="9" type="ORF">AMK68_00870</name>
</gene>
<comment type="subunit">
    <text evidence="5">Part of the 50S ribosomal subunit. Forms a bridge to the 30S subunit in the 70S ribosome.</text>
</comment>
<dbReference type="PATRIC" id="fig|1704032.3.peg.1053"/>
<dbReference type="InterPro" id="IPR022669">
    <property type="entry name" value="Ribosomal_uL2_C"/>
</dbReference>
<feature type="domain" description="Large ribosomal subunit protein uL2 C-terminal" evidence="7">
    <location>
        <begin position="124"/>
        <end position="253"/>
    </location>
</feature>
<evidence type="ECO:0000259" key="7">
    <source>
        <dbReference type="SMART" id="SM01382"/>
    </source>
</evidence>
<dbReference type="Proteomes" id="UP000052020">
    <property type="component" value="Unassembled WGS sequence"/>
</dbReference>
<dbReference type="SUPFAM" id="SSF50249">
    <property type="entry name" value="Nucleic acid-binding proteins"/>
    <property type="match status" value="1"/>
</dbReference>
<dbReference type="Pfam" id="PF00181">
    <property type="entry name" value="Ribosomal_L2_N"/>
    <property type="match status" value="1"/>
</dbReference>
<dbReference type="InterPro" id="IPR012340">
    <property type="entry name" value="NA-bd_OB-fold"/>
</dbReference>
<dbReference type="AlphaFoldDB" id="A0A0S7XQL2"/>
<keyword evidence="5" id="KW-0694">RNA-binding</keyword>
<dbReference type="InterPro" id="IPR005880">
    <property type="entry name" value="Ribosomal_uL2_bac/org-type"/>
</dbReference>
<dbReference type="NCBIfam" id="TIGR01171">
    <property type="entry name" value="rplB_bact"/>
    <property type="match status" value="1"/>
</dbReference>
<evidence type="ECO:0000256" key="1">
    <source>
        <dbReference type="ARBA" id="ARBA00005636"/>
    </source>
</evidence>
<evidence type="ECO:0000313" key="9">
    <source>
        <dbReference type="EMBL" id="KPJ64711.1"/>
    </source>
</evidence>
<dbReference type="GO" id="GO:0003735">
    <property type="term" value="F:structural constituent of ribosome"/>
    <property type="evidence" value="ECO:0007669"/>
    <property type="project" value="InterPro"/>
</dbReference>
<keyword evidence="3 5" id="KW-0687">Ribonucleoprotein</keyword>
<feature type="domain" description="Large ribosomal subunit protein uL2 RNA-binding" evidence="8">
    <location>
        <begin position="42"/>
        <end position="118"/>
    </location>
</feature>
<dbReference type="InterPro" id="IPR014726">
    <property type="entry name" value="Ribosomal_uL2_dom3"/>
</dbReference>
<dbReference type="GO" id="GO:0016740">
    <property type="term" value="F:transferase activity"/>
    <property type="evidence" value="ECO:0007669"/>
    <property type="project" value="InterPro"/>
</dbReference>
<feature type="region of interest" description="Disordered" evidence="6">
    <location>
        <begin position="221"/>
        <end position="280"/>
    </location>
</feature>
<dbReference type="PIRSF" id="PIRSF002158">
    <property type="entry name" value="Ribosomal_L2"/>
    <property type="match status" value="1"/>
</dbReference>
<comment type="function">
    <text evidence="5">One of the primary rRNA binding proteins. Required for association of the 30S and 50S subunits to form the 70S ribosome, for tRNA binding and peptide bond formation. It has been suggested to have peptidyltransferase activity; this is somewhat controversial. Makes several contacts with the 16S rRNA in the 70S ribosome.</text>
</comment>
<dbReference type="InterPro" id="IPR022666">
    <property type="entry name" value="Ribosomal_uL2_RNA-bd_dom"/>
</dbReference>
<dbReference type="SMART" id="SM01382">
    <property type="entry name" value="Ribosomal_L2_C"/>
    <property type="match status" value="1"/>
</dbReference>
<dbReference type="PANTHER" id="PTHR13691:SF5">
    <property type="entry name" value="LARGE RIBOSOMAL SUBUNIT PROTEIN UL2M"/>
    <property type="match status" value="1"/>
</dbReference>
<name>A0A0S7XQL2_9BACT</name>
<dbReference type="Gene3D" id="2.40.50.140">
    <property type="entry name" value="Nucleic acid-binding proteins"/>
    <property type="match status" value="1"/>
</dbReference>
<keyword evidence="5" id="KW-0699">rRNA-binding</keyword>
<dbReference type="FunFam" id="2.30.30.30:FF:000001">
    <property type="entry name" value="50S ribosomal protein L2"/>
    <property type="match status" value="1"/>
</dbReference>
<protein>
    <recommendedName>
        <fullName evidence="4 5">Large ribosomal subunit protein uL2</fullName>
    </recommendedName>
</protein>
<dbReference type="GO" id="GO:0015934">
    <property type="term" value="C:large ribosomal subunit"/>
    <property type="evidence" value="ECO:0007669"/>
    <property type="project" value="InterPro"/>
</dbReference>
<dbReference type="GO" id="GO:0019843">
    <property type="term" value="F:rRNA binding"/>
    <property type="evidence" value="ECO:0007669"/>
    <property type="project" value="UniProtKB-UniRule"/>
</dbReference>
<dbReference type="InterPro" id="IPR014722">
    <property type="entry name" value="Rib_uL2_dom2"/>
</dbReference>
<dbReference type="FunFam" id="4.10.950.10:FF:000001">
    <property type="entry name" value="50S ribosomal protein L2"/>
    <property type="match status" value="1"/>
</dbReference>
<evidence type="ECO:0000259" key="8">
    <source>
        <dbReference type="SMART" id="SM01383"/>
    </source>
</evidence>
<evidence type="ECO:0000256" key="6">
    <source>
        <dbReference type="SAM" id="MobiDB-lite"/>
    </source>
</evidence>
<dbReference type="InterPro" id="IPR002171">
    <property type="entry name" value="Ribosomal_uL2"/>
</dbReference>